<dbReference type="PANTHER" id="PTHR10122">
    <property type="entry name" value="CYTOCHROME C OXIDASE SUBUNIT 5B, MITOCHONDRIAL"/>
    <property type="match status" value="1"/>
</dbReference>
<reference evidence="12" key="1">
    <citation type="submission" date="2020-12" db="EMBL/GenBank/DDBJ databases">
        <authorList>
            <consortium name="Molecular Ecology Group"/>
        </authorList>
    </citation>
    <scope>NUCLEOTIDE SEQUENCE</scope>
    <source>
        <strain evidence="12">TBG_1078</strain>
    </source>
</reference>
<comment type="caution">
    <text evidence="12">The sequence shown here is derived from an EMBL/GenBank/DDBJ whole genome shotgun (WGS) entry which is preliminary data.</text>
</comment>
<keyword evidence="9" id="KW-0472">Membrane</keyword>
<evidence type="ECO:0000256" key="7">
    <source>
        <dbReference type="ARBA" id="ARBA00022990"/>
    </source>
</evidence>
<sequence length="96" mass="10358">MQALRACSHCGVTAVLSIASGAGLEMESMVAACKGLDHFNMPAPKAASGNKEGPNFVLPITNKQMVGCIYEEDKSAIIWFWLHKHETQQCPNCGVH</sequence>
<dbReference type="AlphaFoldDB" id="A0A811ZXL4"/>
<dbReference type="GO" id="GO:0006123">
    <property type="term" value="P:mitochondrial electron transport, cytochrome c to oxygen"/>
    <property type="evidence" value="ECO:0007669"/>
    <property type="project" value="InterPro"/>
</dbReference>
<comment type="subcellular location">
    <subcellularLocation>
        <location evidence="1">Mitochondrion inner membrane</location>
    </subcellularLocation>
</comment>
<name>A0A811ZXL4_NYCPR</name>
<keyword evidence="5 11" id="KW-0862">Zinc</keyword>
<keyword evidence="8" id="KW-0496">Mitochondrion</keyword>
<evidence type="ECO:0000256" key="10">
    <source>
        <dbReference type="ARBA" id="ARBA00031048"/>
    </source>
</evidence>
<dbReference type="PROSITE" id="PS51359">
    <property type="entry name" value="COX5B_2"/>
    <property type="match status" value="1"/>
</dbReference>
<dbReference type="GO" id="GO:0046872">
    <property type="term" value="F:metal ion binding"/>
    <property type="evidence" value="ECO:0007669"/>
    <property type="project" value="UniProtKB-KW"/>
</dbReference>
<feature type="binding site" evidence="11">
    <location>
        <position position="90"/>
    </location>
    <ligand>
        <name>Zn(2+)</name>
        <dbReference type="ChEBI" id="CHEBI:29105"/>
    </ligand>
</feature>
<dbReference type="Proteomes" id="UP000645828">
    <property type="component" value="Unassembled WGS sequence"/>
</dbReference>
<organism evidence="12 13">
    <name type="scientific">Nyctereutes procyonoides</name>
    <name type="common">Raccoon dog</name>
    <name type="synonym">Canis procyonoides</name>
    <dbReference type="NCBI Taxonomy" id="34880"/>
    <lineage>
        <taxon>Eukaryota</taxon>
        <taxon>Metazoa</taxon>
        <taxon>Chordata</taxon>
        <taxon>Craniata</taxon>
        <taxon>Vertebrata</taxon>
        <taxon>Euteleostomi</taxon>
        <taxon>Mammalia</taxon>
        <taxon>Eutheria</taxon>
        <taxon>Laurasiatheria</taxon>
        <taxon>Carnivora</taxon>
        <taxon>Caniformia</taxon>
        <taxon>Canidae</taxon>
        <taxon>Nyctereutes</taxon>
    </lineage>
</organism>
<dbReference type="GO" id="GO:0005743">
    <property type="term" value="C:mitochondrial inner membrane"/>
    <property type="evidence" value="ECO:0007669"/>
    <property type="project" value="UniProtKB-SubCell"/>
</dbReference>
<dbReference type="InterPro" id="IPR002124">
    <property type="entry name" value="Cyt_c_oxidase_su5b"/>
</dbReference>
<proteinExistence type="predicted"/>
<protein>
    <recommendedName>
        <fullName evidence="2">Cytochrome c oxidase subunit 5B, mitochondrial</fullName>
    </recommendedName>
    <alternativeName>
        <fullName evidence="10">Cytochrome c oxidase polypeptide Vb</fullName>
    </alternativeName>
</protein>
<keyword evidence="13" id="KW-1185">Reference proteome</keyword>
<dbReference type="InterPro" id="IPR036972">
    <property type="entry name" value="Cyt_c_oxidase_su5b_sf"/>
</dbReference>
<dbReference type="Pfam" id="PF01215">
    <property type="entry name" value="COX5B"/>
    <property type="match status" value="1"/>
</dbReference>
<evidence type="ECO:0000256" key="8">
    <source>
        <dbReference type="ARBA" id="ARBA00023128"/>
    </source>
</evidence>
<evidence type="ECO:0000256" key="11">
    <source>
        <dbReference type="PIRSR" id="PIRSR602124-1"/>
    </source>
</evidence>
<keyword evidence="7" id="KW-0007">Acetylation</keyword>
<evidence type="ECO:0000313" key="12">
    <source>
        <dbReference type="EMBL" id="CAD7693357.1"/>
    </source>
</evidence>
<dbReference type="PANTHER" id="PTHR10122:SF20">
    <property type="entry name" value="CYTOCHROME C OXIDASE SUBUNIT 5B, MITOCHONDRIAL"/>
    <property type="match status" value="1"/>
</dbReference>
<evidence type="ECO:0000256" key="5">
    <source>
        <dbReference type="ARBA" id="ARBA00022833"/>
    </source>
</evidence>
<keyword evidence="6" id="KW-0809">Transit peptide</keyword>
<feature type="binding site" evidence="11">
    <location>
        <position position="93"/>
    </location>
    <ligand>
        <name>Zn(2+)</name>
        <dbReference type="ChEBI" id="CHEBI:29105"/>
    </ligand>
</feature>
<evidence type="ECO:0000313" key="13">
    <source>
        <dbReference type="Proteomes" id="UP000645828"/>
    </source>
</evidence>
<evidence type="ECO:0000256" key="1">
    <source>
        <dbReference type="ARBA" id="ARBA00004273"/>
    </source>
</evidence>
<feature type="binding site" evidence="11">
    <location>
        <position position="68"/>
    </location>
    <ligand>
        <name>Zn(2+)</name>
        <dbReference type="ChEBI" id="CHEBI:29105"/>
    </ligand>
</feature>
<dbReference type="Gene3D" id="2.60.11.10">
    <property type="entry name" value="Cytochrome c oxidase, subunit Vb"/>
    <property type="match status" value="1"/>
</dbReference>
<gene>
    <name evidence="12" type="ORF">NYPRO_LOCUS26149</name>
</gene>
<evidence type="ECO:0000256" key="2">
    <source>
        <dbReference type="ARBA" id="ARBA00020224"/>
    </source>
</evidence>
<dbReference type="SUPFAM" id="SSF57802">
    <property type="entry name" value="Rubredoxin-like"/>
    <property type="match status" value="1"/>
</dbReference>
<evidence type="ECO:0000256" key="4">
    <source>
        <dbReference type="ARBA" id="ARBA00022792"/>
    </source>
</evidence>
<keyword evidence="3 11" id="KW-0479">Metal-binding</keyword>
<dbReference type="EMBL" id="CAJHUB010000780">
    <property type="protein sequence ID" value="CAD7693357.1"/>
    <property type="molecule type" value="Genomic_DNA"/>
</dbReference>
<evidence type="ECO:0000256" key="6">
    <source>
        <dbReference type="ARBA" id="ARBA00022946"/>
    </source>
</evidence>
<keyword evidence="4" id="KW-0999">Mitochondrion inner membrane</keyword>
<accession>A0A811ZXL4</accession>
<dbReference type="GO" id="GO:0045277">
    <property type="term" value="C:respiratory chain complex IV"/>
    <property type="evidence" value="ECO:0007669"/>
    <property type="project" value="InterPro"/>
</dbReference>
<evidence type="ECO:0000256" key="9">
    <source>
        <dbReference type="ARBA" id="ARBA00023136"/>
    </source>
</evidence>
<evidence type="ECO:0000256" key="3">
    <source>
        <dbReference type="ARBA" id="ARBA00022723"/>
    </source>
</evidence>